<dbReference type="InterPro" id="IPR050386">
    <property type="entry name" value="Glycosyl_hydrolase_5"/>
</dbReference>
<dbReference type="InterPro" id="IPR017853">
    <property type="entry name" value="GH"/>
</dbReference>
<dbReference type="GO" id="GO:0009986">
    <property type="term" value="C:cell surface"/>
    <property type="evidence" value="ECO:0007669"/>
    <property type="project" value="TreeGrafter"/>
</dbReference>
<proteinExistence type="predicted"/>
<evidence type="ECO:0000256" key="3">
    <source>
        <dbReference type="ARBA" id="ARBA00023295"/>
    </source>
</evidence>
<dbReference type="EC" id="3.2.1.58" evidence="6"/>
<organism evidence="7 8">
    <name type="scientific">Thraustotheca clavata</name>
    <dbReference type="NCBI Taxonomy" id="74557"/>
    <lineage>
        <taxon>Eukaryota</taxon>
        <taxon>Sar</taxon>
        <taxon>Stramenopiles</taxon>
        <taxon>Oomycota</taxon>
        <taxon>Saprolegniomycetes</taxon>
        <taxon>Saprolegniales</taxon>
        <taxon>Achlyaceae</taxon>
        <taxon>Thraustotheca</taxon>
    </lineage>
</organism>
<comment type="catalytic activity">
    <reaction evidence="5">
        <text>Successive hydrolysis of beta-D-glucose units from the non-reducing ends of (1-&gt;3)-beta-D-glucans, releasing alpha-glucose.</text>
        <dbReference type="EC" id="3.2.1.58"/>
    </reaction>
</comment>
<evidence type="ECO:0000256" key="5">
    <source>
        <dbReference type="ARBA" id="ARBA00036824"/>
    </source>
</evidence>
<dbReference type="GO" id="GO:0071555">
    <property type="term" value="P:cell wall organization"/>
    <property type="evidence" value="ECO:0007669"/>
    <property type="project" value="UniProtKB-KW"/>
</dbReference>
<dbReference type="PANTHER" id="PTHR31297:SF34">
    <property type="entry name" value="GLUCAN 1,3-BETA-GLUCOSIDASE 2"/>
    <property type="match status" value="1"/>
</dbReference>
<keyword evidence="4" id="KW-0961">Cell wall biogenesis/degradation</keyword>
<dbReference type="SUPFAM" id="SSF51445">
    <property type="entry name" value="(Trans)glycosidases"/>
    <property type="match status" value="1"/>
</dbReference>
<keyword evidence="8" id="KW-1185">Reference proteome</keyword>
<keyword evidence="3" id="KW-0326">Glycosidase</keyword>
<evidence type="ECO:0000256" key="6">
    <source>
        <dbReference type="ARBA" id="ARBA00038929"/>
    </source>
</evidence>
<dbReference type="Gene3D" id="3.20.20.80">
    <property type="entry name" value="Glycosidases"/>
    <property type="match status" value="1"/>
</dbReference>
<gene>
    <name evidence="7" type="ORF">THRCLA_23262</name>
</gene>
<dbReference type="EMBL" id="JNBS01004859">
    <property type="protein sequence ID" value="OQR81977.1"/>
    <property type="molecule type" value="Genomic_DNA"/>
</dbReference>
<dbReference type="AlphaFoldDB" id="A0A1V9Y8D1"/>
<dbReference type="OrthoDB" id="1887033at2759"/>
<evidence type="ECO:0000313" key="8">
    <source>
        <dbReference type="Proteomes" id="UP000243217"/>
    </source>
</evidence>
<evidence type="ECO:0000256" key="1">
    <source>
        <dbReference type="ARBA" id="ARBA00022801"/>
    </source>
</evidence>
<evidence type="ECO:0000256" key="4">
    <source>
        <dbReference type="ARBA" id="ARBA00023316"/>
    </source>
</evidence>
<reference evidence="7 8" key="1">
    <citation type="journal article" date="2014" name="Genome Biol. Evol.">
        <title>The secreted proteins of Achlya hypogyna and Thraustotheca clavata identify the ancestral oomycete secretome and reveal gene acquisitions by horizontal gene transfer.</title>
        <authorList>
            <person name="Misner I."/>
            <person name="Blouin N."/>
            <person name="Leonard G."/>
            <person name="Richards T.A."/>
            <person name="Lane C.E."/>
        </authorList>
    </citation>
    <scope>NUCLEOTIDE SEQUENCE [LARGE SCALE GENOMIC DNA]</scope>
    <source>
        <strain evidence="7 8">ATCC 34112</strain>
    </source>
</reference>
<protein>
    <recommendedName>
        <fullName evidence="6">glucan 1,3-beta-glucosidase</fullName>
        <ecNumber evidence="6">3.2.1.58</ecNumber>
    </recommendedName>
</protein>
<dbReference type="GO" id="GO:0005576">
    <property type="term" value="C:extracellular region"/>
    <property type="evidence" value="ECO:0007669"/>
    <property type="project" value="TreeGrafter"/>
</dbReference>
<evidence type="ECO:0000256" key="2">
    <source>
        <dbReference type="ARBA" id="ARBA00023180"/>
    </source>
</evidence>
<dbReference type="PANTHER" id="PTHR31297">
    <property type="entry name" value="GLUCAN ENDO-1,6-BETA-GLUCOSIDASE B"/>
    <property type="match status" value="1"/>
</dbReference>
<dbReference type="GO" id="GO:0004338">
    <property type="term" value="F:glucan exo-1,3-beta-glucosidase activity"/>
    <property type="evidence" value="ECO:0007669"/>
    <property type="project" value="UniProtKB-EC"/>
</dbReference>
<evidence type="ECO:0000313" key="7">
    <source>
        <dbReference type="EMBL" id="OQR81977.1"/>
    </source>
</evidence>
<dbReference type="STRING" id="74557.A0A1V9Y8D1"/>
<accession>A0A1V9Y8D1</accession>
<keyword evidence="2" id="KW-0325">Glycoprotein</keyword>
<sequence>MTKDRRGVNLGGWLVLEHWITPESPVFKEGNIPHEIIDNGEYQVMQYLGHERGDALMRSHWANFITEHDFSMMKAIGLDMIRIPIGYWIMHDAMQHYGNNPDVFARGGLMYLDHAMAWAEKYNLKILVGIHAARGSQNGDQHSAPAYSRQIDWFHQENVHNTLQLVEFIVRRYQHHPAFLGIGLLNEPQHSNDAHKFSMLKKYYQDAFQLIRGFLHSNCVITFSNAYNEKPEYQRVWQSFFKNDPNVWAEVHKYYIWGFEGQTFDQIKQYVQGHEAHWIRSWSGAQLFVGEWSIANNEATFILSDAEKHEYAEIMTNVFKPIHWAFWTWKFWNNDPNSYVSWSLKAVFERHIMNKGMLDNTPKTEHESCCLFQ</sequence>
<name>A0A1V9Y8D1_9STRA</name>
<dbReference type="GO" id="GO:0009251">
    <property type="term" value="P:glucan catabolic process"/>
    <property type="evidence" value="ECO:0007669"/>
    <property type="project" value="TreeGrafter"/>
</dbReference>
<comment type="caution">
    <text evidence="7">The sequence shown here is derived from an EMBL/GenBank/DDBJ whole genome shotgun (WGS) entry which is preliminary data.</text>
</comment>
<dbReference type="Proteomes" id="UP000243217">
    <property type="component" value="Unassembled WGS sequence"/>
</dbReference>
<keyword evidence="1" id="KW-0378">Hydrolase</keyword>